<dbReference type="AlphaFoldDB" id="A0A0A9DMY0"/>
<dbReference type="EMBL" id="GBRH01207931">
    <property type="protein sequence ID" value="JAD89964.1"/>
    <property type="molecule type" value="Transcribed_RNA"/>
</dbReference>
<protein>
    <submittedName>
        <fullName evidence="1">Uncharacterized protein</fullName>
    </submittedName>
</protein>
<evidence type="ECO:0000313" key="1">
    <source>
        <dbReference type="EMBL" id="JAD89964.1"/>
    </source>
</evidence>
<accession>A0A0A9DMY0</accession>
<sequence length="70" mass="8403">MSMICLSIATPKMHAKQFFLVYNLCRSAYHLRKLQKKAYDWSFNHIFYFSVITKYNKRRGIVFSNLPHKA</sequence>
<reference evidence="1" key="2">
    <citation type="journal article" date="2015" name="Data Brief">
        <title>Shoot transcriptome of the giant reed, Arundo donax.</title>
        <authorList>
            <person name="Barrero R.A."/>
            <person name="Guerrero F.D."/>
            <person name="Moolhuijzen P."/>
            <person name="Goolsby J.A."/>
            <person name="Tidwell J."/>
            <person name="Bellgard S.E."/>
            <person name="Bellgard M.I."/>
        </authorList>
    </citation>
    <scope>NUCLEOTIDE SEQUENCE</scope>
    <source>
        <tissue evidence="1">Shoot tissue taken approximately 20 cm above the soil surface</tissue>
    </source>
</reference>
<reference evidence="1" key="1">
    <citation type="submission" date="2014-09" db="EMBL/GenBank/DDBJ databases">
        <authorList>
            <person name="Magalhaes I.L.F."/>
            <person name="Oliveira U."/>
            <person name="Santos F.R."/>
            <person name="Vidigal T.H.D.A."/>
            <person name="Brescovit A.D."/>
            <person name="Santos A.J."/>
        </authorList>
    </citation>
    <scope>NUCLEOTIDE SEQUENCE</scope>
    <source>
        <tissue evidence="1">Shoot tissue taken approximately 20 cm above the soil surface</tissue>
    </source>
</reference>
<name>A0A0A9DMY0_ARUDO</name>
<proteinExistence type="predicted"/>
<organism evidence="1">
    <name type="scientific">Arundo donax</name>
    <name type="common">Giant reed</name>
    <name type="synonym">Donax arundinaceus</name>
    <dbReference type="NCBI Taxonomy" id="35708"/>
    <lineage>
        <taxon>Eukaryota</taxon>
        <taxon>Viridiplantae</taxon>
        <taxon>Streptophyta</taxon>
        <taxon>Embryophyta</taxon>
        <taxon>Tracheophyta</taxon>
        <taxon>Spermatophyta</taxon>
        <taxon>Magnoliopsida</taxon>
        <taxon>Liliopsida</taxon>
        <taxon>Poales</taxon>
        <taxon>Poaceae</taxon>
        <taxon>PACMAD clade</taxon>
        <taxon>Arundinoideae</taxon>
        <taxon>Arundineae</taxon>
        <taxon>Arundo</taxon>
    </lineage>
</organism>